<feature type="signal peptide" evidence="1">
    <location>
        <begin position="1"/>
        <end position="19"/>
    </location>
</feature>
<protein>
    <recommendedName>
        <fullName evidence="2">WAP domain-containing protein</fullName>
    </recommendedName>
</protein>
<dbReference type="InterPro" id="IPR008197">
    <property type="entry name" value="WAP_dom"/>
</dbReference>
<evidence type="ECO:0000313" key="4">
    <source>
        <dbReference type="Proteomes" id="UP001497623"/>
    </source>
</evidence>
<organism evidence="3 4">
    <name type="scientific">Meganyctiphanes norvegica</name>
    <name type="common">Northern krill</name>
    <name type="synonym">Thysanopoda norvegica</name>
    <dbReference type="NCBI Taxonomy" id="48144"/>
    <lineage>
        <taxon>Eukaryota</taxon>
        <taxon>Metazoa</taxon>
        <taxon>Ecdysozoa</taxon>
        <taxon>Arthropoda</taxon>
        <taxon>Crustacea</taxon>
        <taxon>Multicrustacea</taxon>
        <taxon>Malacostraca</taxon>
        <taxon>Eumalacostraca</taxon>
        <taxon>Eucarida</taxon>
        <taxon>Euphausiacea</taxon>
        <taxon>Euphausiidae</taxon>
        <taxon>Meganyctiphanes</taxon>
    </lineage>
</organism>
<name>A0AAV2PHN4_MEGNR</name>
<reference evidence="3 4" key="1">
    <citation type="submission" date="2024-05" db="EMBL/GenBank/DDBJ databases">
        <authorList>
            <person name="Wallberg A."/>
        </authorList>
    </citation>
    <scope>NUCLEOTIDE SEQUENCE [LARGE SCALE GENOMIC DNA]</scope>
</reference>
<dbReference type="PROSITE" id="PS51390">
    <property type="entry name" value="WAP"/>
    <property type="match status" value="1"/>
</dbReference>
<gene>
    <name evidence="3" type="ORF">MNOR_LOCUS392</name>
</gene>
<feature type="domain" description="WAP" evidence="2">
    <location>
        <begin position="79"/>
        <end position="128"/>
    </location>
</feature>
<accession>A0AAV2PHN4</accession>
<dbReference type="GO" id="GO:0005576">
    <property type="term" value="C:extracellular region"/>
    <property type="evidence" value="ECO:0007669"/>
    <property type="project" value="InterPro"/>
</dbReference>
<proteinExistence type="predicted"/>
<keyword evidence="4" id="KW-1185">Reference proteome</keyword>
<keyword evidence="1" id="KW-0732">Signal</keyword>
<dbReference type="AlphaFoldDB" id="A0AAV2PHN4"/>
<dbReference type="Proteomes" id="UP001497623">
    <property type="component" value="Unassembled WGS sequence"/>
</dbReference>
<dbReference type="GO" id="GO:0030414">
    <property type="term" value="F:peptidase inhibitor activity"/>
    <property type="evidence" value="ECO:0007669"/>
    <property type="project" value="InterPro"/>
</dbReference>
<feature type="chain" id="PRO_5043359992" description="WAP domain-containing protein" evidence="1">
    <location>
        <begin position="20"/>
        <end position="131"/>
    </location>
</feature>
<evidence type="ECO:0000256" key="1">
    <source>
        <dbReference type="SAM" id="SignalP"/>
    </source>
</evidence>
<evidence type="ECO:0000259" key="2">
    <source>
        <dbReference type="PROSITE" id="PS51390"/>
    </source>
</evidence>
<sequence>MGSVVYLVVVSMALLVASAAPQSGHHGGCGAWWQPPCPTTRAPPGRYCDTWCEYPRGSGQFKCCDQVPDNNGQLECPKDPRKPGDCNKPAAFGGSAPPPSRCYRNSDCPSGLHCCYDACLGQTCKHPVRSG</sequence>
<dbReference type="EMBL" id="CAXKWB010000085">
    <property type="protein sequence ID" value="CAL4059137.1"/>
    <property type="molecule type" value="Genomic_DNA"/>
</dbReference>
<comment type="caution">
    <text evidence="3">The sequence shown here is derived from an EMBL/GenBank/DDBJ whole genome shotgun (WGS) entry which is preliminary data.</text>
</comment>
<dbReference type="SMART" id="SM00217">
    <property type="entry name" value="WAP"/>
    <property type="match status" value="1"/>
</dbReference>
<evidence type="ECO:0000313" key="3">
    <source>
        <dbReference type="EMBL" id="CAL4059137.1"/>
    </source>
</evidence>